<comment type="caution">
    <text evidence="1">The sequence shown here is derived from an EMBL/GenBank/DDBJ whole genome shotgun (WGS) entry which is preliminary data.</text>
</comment>
<dbReference type="EMBL" id="CM041551">
    <property type="protein sequence ID" value="KAI3355532.1"/>
    <property type="molecule type" value="Genomic_DNA"/>
</dbReference>
<reference evidence="1" key="1">
    <citation type="submission" date="2022-04" db="EMBL/GenBank/DDBJ databases">
        <title>Jade perch genome.</title>
        <authorList>
            <person name="Chao B."/>
        </authorList>
    </citation>
    <scope>NUCLEOTIDE SEQUENCE</scope>
    <source>
        <strain evidence="1">CB-2022</strain>
    </source>
</reference>
<name>A0ACB8VIT2_9TELE</name>
<protein>
    <submittedName>
        <fullName evidence="1">Uncharacterized protein</fullName>
    </submittedName>
</protein>
<organism evidence="1 2">
    <name type="scientific">Scortum barcoo</name>
    <name type="common">barcoo grunter</name>
    <dbReference type="NCBI Taxonomy" id="214431"/>
    <lineage>
        <taxon>Eukaryota</taxon>
        <taxon>Metazoa</taxon>
        <taxon>Chordata</taxon>
        <taxon>Craniata</taxon>
        <taxon>Vertebrata</taxon>
        <taxon>Euteleostomi</taxon>
        <taxon>Actinopterygii</taxon>
        <taxon>Neopterygii</taxon>
        <taxon>Teleostei</taxon>
        <taxon>Neoteleostei</taxon>
        <taxon>Acanthomorphata</taxon>
        <taxon>Eupercaria</taxon>
        <taxon>Centrarchiformes</taxon>
        <taxon>Terapontoidei</taxon>
        <taxon>Terapontidae</taxon>
        <taxon>Scortum</taxon>
    </lineage>
</organism>
<feature type="non-terminal residue" evidence="1">
    <location>
        <position position="1"/>
    </location>
</feature>
<accession>A0ACB8VIT2</accession>
<keyword evidence="2" id="KW-1185">Reference proteome</keyword>
<gene>
    <name evidence="1" type="ORF">L3Q82_018363</name>
</gene>
<evidence type="ECO:0000313" key="2">
    <source>
        <dbReference type="Proteomes" id="UP000831701"/>
    </source>
</evidence>
<proteinExistence type="predicted"/>
<sequence>RLLAREASSALLKIQQGRRRVVDYALEFRTLAADSGWNETSIIGAFMDGLAEEVKDFLAPSDIPRDFESLVEIASRIDNHLRERERETSAGSQVFGVFRVPGGAAPHSFRADCIPSPVLREEAMEEYITASLGSGIIRPSSSAAGAGFFFVVSFLGYVITANHISMDPAKVDAVTNWPPLTSKKKWNDKAEEAFNKLKQKFTTAPILTVPDPALQFVVEVDASNEGIGAVLSHRLPADNRIHPCAFLSRKLSAAERNYDVGNKELLLAVKVALEE</sequence>
<evidence type="ECO:0000313" key="1">
    <source>
        <dbReference type="EMBL" id="KAI3355532.1"/>
    </source>
</evidence>
<dbReference type="Proteomes" id="UP000831701">
    <property type="component" value="Chromosome 21"/>
</dbReference>